<comment type="subcellular location">
    <subcellularLocation>
        <location evidence="1">Cell membrane</location>
        <topology evidence="1">Multi-pass membrane protein</topology>
    </subcellularLocation>
</comment>
<dbReference type="Pfam" id="PF00005">
    <property type="entry name" value="ABC_tran"/>
    <property type="match status" value="1"/>
</dbReference>
<feature type="transmembrane region" description="Helical" evidence="11">
    <location>
        <begin position="61"/>
        <end position="83"/>
    </location>
</feature>
<keyword evidence="3" id="KW-1003">Cell membrane</keyword>
<evidence type="ECO:0000259" key="13">
    <source>
        <dbReference type="PROSITE" id="PS50929"/>
    </source>
</evidence>
<dbReference type="Gene3D" id="1.20.1560.10">
    <property type="entry name" value="ABC transporter type 1, transmembrane domain"/>
    <property type="match status" value="1"/>
</dbReference>
<keyword evidence="7" id="KW-1278">Translocase</keyword>
<feature type="domain" description="ABC transporter" evidence="12">
    <location>
        <begin position="342"/>
        <end position="583"/>
    </location>
</feature>
<dbReference type="Gene3D" id="3.40.50.300">
    <property type="entry name" value="P-loop containing nucleotide triphosphate hydrolases"/>
    <property type="match status" value="1"/>
</dbReference>
<dbReference type="PROSITE" id="PS00211">
    <property type="entry name" value="ABC_TRANSPORTER_1"/>
    <property type="match status" value="1"/>
</dbReference>
<dbReference type="InterPro" id="IPR017871">
    <property type="entry name" value="ABC_transporter-like_CS"/>
</dbReference>
<keyword evidence="4 11" id="KW-0812">Transmembrane</keyword>
<dbReference type="InterPro" id="IPR039421">
    <property type="entry name" value="Type_1_exporter"/>
</dbReference>
<keyword evidence="8 11" id="KW-1133">Transmembrane helix</keyword>
<keyword evidence="5" id="KW-0547">Nucleotide-binding</keyword>
<evidence type="ECO:0000256" key="3">
    <source>
        <dbReference type="ARBA" id="ARBA00022475"/>
    </source>
</evidence>
<dbReference type="GO" id="GO:0005524">
    <property type="term" value="F:ATP binding"/>
    <property type="evidence" value="ECO:0007669"/>
    <property type="project" value="UniProtKB-KW"/>
</dbReference>
<dbReference type="GO" id="GO:0034040">
    <property type="term" value="F:ATPase-coupled lipid transmembrane transporter activity"/>
    <property type="evidence" value="ECO:0007669"/>
    <property type="project" value="InterPro"/>
</dbReference>
<keyword evidence="9" id="KW-0445">Lipid transport</keyword>
<dbReference type="PROSITE" id="PS50929">
    <property type="entry name" value="ABC_TM1F"/>
    <property type="match status" value="1"/>
</dbReference>
<keyword evidence="10 11" id="KW-0472">Membrane</keyword>
<comment type="caution">
    <text evidence="14">The sequence shown here is derived from an EMBL/GenBank/DDBJ whole genome shotgun (WGS) entry which is preliminary data.</text>
</comment>
<evidence type="ECO:0000259" key="12">
    <source>
        <dbReference type="PROSITE" id="PS50893"/>
    </source>
</evidence>
<evidence type="ECO:0000256" key="1">
    <source>
        <dbReference type="ARBA" id="ARBA00004651"/>
    </source>
</evidence>
<dbReference type="RefSeq" id="WP_152808692.1">
    <property type="nucleotide sequence ID" value="NZ_WHNW01000002.1"/>
</dbReference>
<proteinExistence type="predicted"/>
<dbReference type="CDD" id="cd18552">
    <property type="entry name" value="ABC_6TM_MsbA_like"/>
    <property type="match status" value="1"/>
</dbReference>
<dbReference type="AlphaFoldDB" id="A0A6N7F0Q6"/>
<dbReference type="SUPFAM" id="SSF90123">
    <property type="entry name" value="ABC transporter transmembrane region"/>
    <property type="match status" value="1"/>
</dbReference>
<gene>
    <name evidence="14" type="primary">msbA</name>
    <name evidence="14" type="ORF">GCU85_01640</name>
</gene>
<dbReference type="GO" id="GO:0016887">
    <property type="term" value="F:ATP hydrolysis activity"/>
    <property type="evidence" value="ECO:0007669"/>
    <property type="project" value="InterPro"/>
</dbReference>
<name>A0A6N7F0Q6_9GAMM</name>
<dbReference type="PROSITE" id="PS50893">
    <property type="entry name" value="ABC_TRANSPORTER_2"/>
    <property type="match status" value="1"/>
</dbReference>
<feature type="transmembrane region" description="Helical" evidence="11">
    <location>
        <begin position="21"/>
        <end position="41"/>
    </location>
</feature>
<dbReference type="InterPro" id="IPR027417">
    <property type="entry name" value="P-loop_NTPase"/>
</dbReference>
<dbReference type="InterPro" id="IPR003593">
    <property type="entry name" value="AAA+_ATPase"/>
</dbReference>
<evidence type="ECO:0000256" key="11">
    <source>
        <dbReference type="SAM" id="Phobius"/>
    </source>
</evidence>
<dbReference type="FunFam" id="3.40.50.300:FF:000218">
    <property type="entry name" value="Multidrug ABC transporter ATP-binding protein"/>
    <property type="match status" value="1"/>
</dbReference>
<dbReference type="InterPro" id="IPR036640">
    <property type="entry name" value="ABC1_TM_sf"/>
</dbReference>
<dbReference type="InParanoid" id="A0A6N7F0Q6"/>
<feature type="transmembrane region" description="Helical" evidence="11">
    <location>
        <begin position="130"/>
        <end position="154"/>
    </location>
</feature>
<dbReference type="PANTHER" id="PTHR43394:SF1">
    <property type="entry name" value="ATP-BINDING CASSETTE SUB-FAMILY B MEMBER 10, MITOCHONDRIAL"/>
    <property type="match status" value="1"/>
</dbReference>
<keyword evidence="15" id="KW-1185">Reference proteome</keyword>
<evidence type="ECO:0000256" key="2">
    <source>
        <dbReference type="ARBA" id="ARBA00022448"/>
    </source>
</evidence>
<dbReference type="Pfam" id="PF00664">
    <property type="entry name" value="ABC_membrane"/>
    <property type="match status" value="1"/>
</dbReference>
<dbReference type="InterPro" id="IPR003439">
    <property type="entry name" value="ABC_transporter-like_ATP-bd"/>
</dbReference>
<dbReference type="NCBIfam" id="TIGR02203">
    <property type="entry name" value="MsbA_lipidA"/>
    <property type="match status" value="1"/>
</dbReference>
<reference evidence="14 15" key="1">
    <citation type="submission" date="2019-10" db="EMBL/GenBank/DDBJ databases">
        <title>Cardiobacteriales fam. a chemoheterotrophic member of the order Cardiobacteriales, and proposal of Cardiobacteriales fam. nov.</title>
        <authorList>
            <person name="Wang C."/>
        </authorList>
    </citation>
    <scope>NUCLEOTIDE SEQUENCE [LARGE SCALE GENOMIC DNA]</scope>
    <source>
        <strain evidence="14 15">ML27</strain>
    </source>
</reference>
<dbReference type="GO" id="GO:0005886">
    <property type="term" value="C:plasma membrane"/>
    <property type="evidence" value="ECO:0007669"/>
    <property type="project" value="UniProtKB-SubCell"/>
</dbReference>
<dbReference type="SUPFAM" id="SSF52540">
    <property type="entry name" value="P-loop containing nucleoside triphosphate hydrolases"/>
    <property type="match status" value="1"/>
</dbReference>
<feature type="transmembrane region" description="Helical" evidence="11">
    <location>
        <begin position="241"/>
        <end position="264"/>
    </location>
</feature>
<keyword evidence="6 14" id="KW-0067">ATP-binding</keyword>
<dbReference type="InterPro" id="IPR011527">
    <property type="entry name" value="ABC1_TM_dom"/>
</dbReference>
<feature type="transmembrane region" description="Helical" evidence="11">
    <location>
        <begin position="160"/>
        <end position="180"/>
    </location>
</feature>
<dbReference type="EMBL" id="WHNW01000002">
    <property type="protein sequence ID" value="MPV85436.1"/>
    <property type="molecule type" value="Genomic_DNA"/>
</dbReference>
<dbReference type="GO" id="GO:0015421">
    <property type="term" value="F:ABC-type oligopeptide transporter activity"/>
    <property type="evidence" value="ECO:0007669"/>
    <property type="project" value="TreeGrafter"/>
</dbReference>
<evidence type="ECO:0000313" key="15">
    <source>
        <dbReference type="Proteomes" id="UP000471298"/>
    </source>
</evidence>
<evidence type="ECO:0000256" key="8">
    <source>
        <dbReference type="ARBA" id="ARBA00022989"/>
    </source>
</evidence>
<evidence type="ECO:0000256" key="4">
    <source>
        <dbReference type="ARBA" id="ARBA00022692"/>
    </source>
</evidence>
<evidence type="ECO:0000256" key="9">
    <source>
        <dbReference type="ARBA" id="ARBA00023055"/>
    </source>
</evidence>
<evidence type="ECO:0000256" key="7">
    <source>
        <dbReference type="ARBA" id="ARBA00022967"/>
    </source>
</evidence>
<evidence type="ECO:0000256" key="5">
    <source>
        <dbReference type="ARBA" id="ARBA00022741"/>
    </source>
</evidence>
<evidence type="ECO:0000256" key="6">
    <source>
        <dbReference type="ARBA" id="ARBA00022840"/>
    </source>
</evidence>
<evidence type="ECO:0000256" key="10">
    <source>
        <dbReference type="ARBA" id="ARBA00023136"/>
    </source>
</evidence>
<dbReference type="FunCoup" id="A0A6N7F0Q6">
    <property type="interactions" value="373"/>
</dbReference>
<accession>A0A6N7F0Q6</accession>
<dbReference type="Proteomes" id="UP000471298">
    <property type="component" value="Unassembled WGS sequence"/>
</dbReference>
<feature type="domain" description="ABC transmembrane type-1" evidence="13">
    <location>
        <begin position="23"/>
        <end position="305"/>
    </location>
</feature>
<protein>
    <submittedName>
        <fullName evidence="14">Lipid A export permease/ATP-binding protein MsbA</fullName>
    </submittedName>
</protein>
<keyword evidence="2" id="KW-0813">Transport</keyword>
<organism evidence="14 15">
    <name type="scientific">Ostreibacterium oceani</name>
    <dbReference type="NCBI Taxonomy" id="2654998"/>
    <lineage>
        <taxon>Bacteria</taxon>
        <taxon>Pseudomonadati</taxon>
        <taxon>Pseudomonadota</taxon>
        <taxon>Gammaproteobacteria</taxon>
        <taxon>Cardiobacteriales</taxon>
        <taxon>Ostreibacteriaceae</taxon>
        <taxon>Ostreibacterium</taxon>
    </lineage>
</organism>
<sequence>MKQSVTLYKRLLGYVLPYWKMVALMLLATAVYASTNALYIANIQPIIDDGLIGKDMRAIQAVIGFLLLITFVRGIGFFLSGYASRWVASQIVFDFRQQMFGHLHQLPSRYYDRVNSGQTLSKFNYDVQQLTGAATNAIITLVREGVMVIAYLSYLLYVNWKMTLIIFVIAPLVGWIVVLVSKRLRRLAQSIQGNMGAMNHILDENIKGHKIVKIYRSQAQEVNKFTQAIHAIRRASIKSEVATALSTPIIEWIIVCVLSLIIWLLARETVANQLTPGAFFAFVGAMGLLPSPIKKLMRINEEIQRGLAASESIFCYLDEATETDAAHATHQATLPDNVLGRLVFSQVSFAYSDADAEADALVLDDFNLTIEAGETVALVGASGSGKSSLVSLIPRFYEMRTGHIYLDGVDIHQLSLQNLRAQIAYVSQDVVLFDDTVAANIAYGEPLDKIDRKRVEQVAELAQATPFIQTLAQGFDTLIGESGLRLSGGQRQRLSIARALYKAAPIIIMDEATSALDTQSERAIQSALDVLFKDRTAIIIAHRLSTVRHADRIVVLADGKIVEIGSHEALMQQQGRYFQLQATLQAD</sequence>
<dbReference type="PANTHER" id="PTHR43394">
    <property type="entry name" value="ATP-DEPENDENT PERMEASE MDL1, MITOCHONDRIAL"/>
    <property type="match status" value="1"/>
</dbReference>
<dbReference type="InterPro" id="IPR011917">
    <property type="entry name" value="ABC_transpr_lipidA"/>
</dbReference>
<feature type="transmembrane region" description="Helical" evidence="11">
    <location>
        <begin position="270"/>
        <end position="289"/>
    </location>
</feature>
<dbReference type="SMART" id="SM00382">
    <property type="entry name" value="AAA"/>
    <property type="match status" value="1"/>
</dbReference>
<evidence type="ECO:0000313" key="14">
    <source>
        <dbReference type="EMBL" id="MPV85436.1"/>
    </source>
</evidence>